<dbReference type="EMBL" id="PDCK01000044">
    <property type="protein sequence ID" value="PRQ26185.1"/>
    <property type="molecule type" value="Genomic_DNA"/>
</dbReference>
<dbReference type="AlphaFoldDB" id="A0A2P6PW79"/>
<name>A0A2P6PW79_ROSCH</name>
<feature type="transmembrane region" description="Helical" evidence="1">
    <location>
        <begin position="52"/>
        <end position="71"/>
    </location>
</feature>
<accession>A0A2P6PW79</accession>
<dbReference type="Proteomes" id="UP000238479">
    <property type="component" value="Chromosome 6"/>
</dbReference>
<dbReference type="Gramene" id="PRQ26185">
    <property type="protein sequence ID" value="PRQ26185"/>
    <property type="gene ID" value="RchiOBHm_Chr6g0291831"/>
</dbReference>
<dbReference type="STRING" id="74649.A0A2P6PW79"/>
<evidence type="ECO:0000313" key="2">
    <source>
        <dbReference type="EMBL" id="PRQ26185.1"/>
    </source>
</evidence>
<organism evidence="2 3">
    <name type="scientific">Rosa chinensis</name>
    <name type="common">China rose</name>
    <dbReference type="NCBI Taxonomy" id="74649"/>
    <lineage>
        <taxon>Eukaryota</taxon>
        <taxon>Viridiplantae</taxon>
        <taxon>Streptophyta</taxon>
        <taxon>Embryophyta</taxon>
        <taxon>Tracheophyta</taxon>
        <taxon>Spermatophyta</taxon>
        <taxon>Magnoliopsida</taxon>
        <taxon>eudicotyledons</taxon>
        <taxon>Gunneridae</taxon>
        <taxon>Pentapetalae</taxon>
        <taxon>rosids</taxon>
        <taxon>fabids</taxon>
        <taxon>Rosales</taxon>
        <taxon>Rosaceae</taxon>
        <taxon>Rosoideae</taxon>
        <taxon>Rosoideae incertae sedis</taxon>
        <taxon>Rosa</taxon>
    </lineage>
</organism>
<dbReference type="PANTHER" id="PTHR35095:SF1">
    <property type="entry name" value="OS05G0143300 PROTEIN"/>
    <property type="match status" value="1"/>
</dbReference>
<sequence length="94" mass="10121">MDRKNHGESAIHSLQKSGTKLPQLLTQFSASIAGLGLAVLLSVVFKVACGRVTFYASTLLNTGVGFGLVWLSRAVHELRDTIVPLSARIQASWI</sequence>
<keyword evidence="3" id="KW-1185">Reference proteome</keyword>
<keyword evidence="1" id="KW-0472">Membrane</keyword>
<gene>
    <name evidence="2" type="ORF">RchiOBHm_Chr6g0291831</name>
</gene>
<evidence type="ECO:0000256" key="1">
    <source>
        <dbReference type="SAM" id="Phobius"/>
    </source>
</evidence>
<evidence type="ECO:0000313" key="3">
    <source>
        <dbReference type="Proteomes" id="UP000238479"/>
    </source>
</evidence>
<keyword evidence="1" id="KW-1133">Transmembrane helix</keyword>
<keyword evidence="1" id="KW-0812">Transmembrane</keyword>
<protein>
    <submittedName>
        <fullName evidence="2">Uncharacterized protein</fullName>
    </submittedName>
</protein>
<feature type="transmembrane region" description="Helical" evidence="1">
    <location>
        <begin position="24"/>
        <end position="45"/>
    </location>
</feature>
<dbReference type="PANTHER" id="PTHR35095">
    <property type="entry name" value="OS05G0143300 PROTEIN"/>
    <property type="match status" value="1"/>
</dbReference>
<comment type="caution">
    <text evidence="2">The sequence shown here is derived from an EMBL/GenBank/DDBJ whole genome shotgun (WGS) entry which is preliminary data.</text>
</comment>
<proteinExistence type="predicted"/>
<reference evidence="2 3" key="1">
    <citation type="journal article" date="2018" name="Nat. Genet.">
        <title>The Rosa genome provides new insights in the design of modern roses.</title>
        <authorList>
            <person name="Bendahmane M."/>
        </authorList>
    </citation>
    <scope>NUCLEOTIDE SEQUENCE [LARGE SCALE GENOMIC DNA]</scope>
    <source>
        <strain evidence="3">cv. Old Blush</strain>
    </source>
</reference>